<organism evidence="4">
    <name type="scientific">Tanacetum cinerariifolium</name>
    <name type="common">Dalmatian daisy</name>
    <name type="synonym">Chrysanthemum cinerariifolium</name>
    <dbReference type="NCBI Taxonomy" id="118510"/>
    <lineage>
        <taxon>Eukaryota</taxon>
        <taxon>Viridiplantae</taxon>
        <taxon>Streptophyta</taxon>
        <taxon>Embryophyta</taxon>
        <taxon>Tracheophyta</taxon>
        <taxon>Spermatophyta</taxon>
        <taxon>Magnoliopsida</taxon>
        <taxon>eudicotyledons</taxon>
        <taxon>Gunneridae</taxon>
        <taxon>Pentapetalae</taxon>
        <taxon>asterids</taxon>
        <taxon>campanulids</taxon>
        <taxon>Asterales</taxon>
        <taxon>Asteraceae</taxon>
        <taxon>Asteroideae</taxon>
        <taxon>Anthemideae</taxon>
        <taxon>Anthemidinae</taxon>
        <taxon>Tanacetum</taxon>
    </lineage>
</organism>
<evidence type="ECO:0000256" key="2">
    <source>
        <dbReference type="SAM" id="MobiDB-lite"/>
    </source>
</evidence>
<feature type="region of interest" description="Disordered" evidence="2">
    <location>
        <begin position="191"/>
        <end position="221"/>
    </location>
</feature>
<dbReference type="Gene3D" id="4.10.60.10">
    <property type="entry name" value="Zinc finger, CCHC-type"/>
    <property type="match status" value="1"/>
</dbReference>
<reference evidence="4" key="1">
    <citation type="journal article" date="2019" name="Sci. Rep.">
        <title>Draft genome of Tanacetum cinerariifolium, the natural source of mosquito coil.</title>
        <authorList>
            <person name="Yamashiro T."/>
            <person name="Shiraishi A."/>
            <person name="Satake H."/>
            <person name="Nakayama K."/>
        </authorList>
    </citation>
    <scope>NUCLEOTIDE SEQUENCE</scope>
</reference>
<keyword evidence="1" id="KW-0863">Zinc-finger</keyword>
<feature type="domain" description="CCHC-type" evidence="3">
    <location>
        <begin position="232"/>
        <end position="248"/>
    </location>
</feature>
<evidence type="ECO:0000259" key="3">
    <source>
        <dbReference type="PROSITE" id="PS50158"/>
    </source>
</evidence>
<dbReference type="Pfam" id="PF00098">
    <property type="entry name" value="zf-CCHC"/>
    <property type="match status" value="1"/>
</dbReference>
<protein>
    <recommendedName>
        <fullName evidence="3">CCHC-type domain-containing protein</fullName>
    </recommendedName>
</protein>
<dbReference type="SUPFAM" id="SSF57756">
    <property type="entry name" value="Retrovirus zinc finger-like domains"/>
    <property type="match status" value="1"/>
</dbReference>
<gene>
    <name evidence="4" type="ORF">Tci_675404</name>
</gene>
<dbReference type="SMART" id="SM00343">
    <property type="entry name" value="ZnF_C2HC"/>
    <property type="match status" value="1"/>
</dbReference>
<proteinExistence type="predicted"/>
<dbReference type="EMBL" id="BKCJ010537935">
    <property type="protein sequence ID" value="GFB03433.1"/>
    <property type="molecule type" value="Genomic_DNA"/>
</dbReference>
<keyword evidence="1" id="KW-0479">Metal-binding</keyword>
<sequence>MMVQSQMGEESVAYEVVYKELDDSLVRTTTTASSLEAEQDSGGGPRCQEAMGDTIAQTRVLDLEKTKTTQALEIDSLKRRVKKLEKKQISRTHKLKRLYKVGLSVRVESSDDNEDLDEDASKQGRISDIDTDEGITLVSTHDDAKMFDADKDLHGEESEGSDDEDISDLKKITALLAKSFNRKKYYAKPTNNNLRTSSASFSANKKPEYVKSVEKKEDKKADEKKMDISKVKCYNCKKEGHFAKDCKKEKVKDYNYYKAKMLLAKKDSDE</sequence>
<keyword evidence="1" id="KW-0862">Zinc</keyword>
<dbReference type="InterPro" id="IPR036875">
    <property type="entry name" value="Znf_CCHC_sf"/>
</dbReference>
<dbReference type="GO" id="GO:0003676">
    <property type="term" value="F:nucleic acid binding"/>
    <property type="evidence" value="ECO:0007669"/>
    <property type="project" value="InterPro"/>
</dbReference>
<dbReference type="AlphaFoldDB" id="A0A699KSC4"/>
<feature type="compositionally biased region" description="Basic and acidic residues" evidence="2">
    <location>
        <begin position="205"/>
        <end position="221"/>
    </location>
</feature>
<evidence type="ECO:0000256" key="1">
    <source>
        <dbReference type="PROSITE-ProRule" id="PRU00047"/>
    </source>
</evidence>
<comment type="caution">
    <text evidence="4">The sequence shown here is derived from an EMBL/GenBank/DDBJ whole genome shotgun (WGS) entry which is preliminary data.</text>
</comment>
<name>A0A699KSC4_TANCI</name>
<evidence type="ECO:0000313" key="4">
    <source>
        <dbReference type="EMBL" id="GFB03433.1"/>
    </source>
</evidence>
<dbReference type="PROSITE" id="PS50158">
    <property type="entry name" value="ZF_CCHC"/>
    <property type="match status" value="1"/>
</dbReference>
<feature type="compositionally biased region" description="Polar residues" evidence="2">
    <location>
        <begin position="191"/>
        <end position="203"/>
    </location>
</feature>
<accession>A0A699KSC4</accession>
<dbReference type="InterPro" id="IPR001878">
    <property type="entry name" value="Znf_CCHC"/>
</dbReference>
<dbReference type="GO" id="GO:0008270">
    <property type="term" value="F:zinc ion binding"/>
    <property type="evidence" value="ECO:0007669"/>
    <property type="project" value="UniProtKB-KW"/>
</dbReference>